<evidence type="ECO:0000256" key="1">
    <source>
        <dbReference type="ARBA" id="ARBA00004370"/>
    </source>
</evidence>
<dbReference type="PANTHER" id="PTHR30604:SF1">
    <property type="entry name" value="DNA UTILIZATION PROTEIN HOFQ"/>
    <property type="match status" value="1"/>
</dbReference>
<reference evidence="10 11" key="1">
    <citation type="submission" date="2018-06" db="EMBL/GenBank/DDBJ databases">
        <title>Three novel Pseudomonas species isolated from symptomatic oak.</title>
        <authorList>
            <person name="Bueno-Gonzalez V."/>
            <person name="Brady C."/>
        </authorList>
    </citation>
    <scope>NUCLEOTIDE SEQUENCE [LARGE SCALE GENOMIC DNA]</scope>
    <source>
        <strain evidence="10 11">P17C</strain>
    </source>
</reference>
<evidence type="ECO:0000256" key="2">
    <source>
        <dbReference type="ARBA" id="ARBA00022448"/>
    </source>
</evidence>
<dbReference type="InterPro" id="IPR001775">
    <property type="entry name" value="GspD/PilQ"/>
</dbReference>
<dbReference type="Pfam" id="PF03958">
    <property type="entry name" value="Secretin_N"/>
    <property type="match status" value="1"/>
</dbReference>
<feature type="domain" description="Secretin/TonB short N-terminal" evidence="9">
    <location>
        <begin position="86"/>
        <end position="134"/>
    </location>
</feature>
<organism evidence="10 11">
    <name type="scientific">Stutzerimonas kirkiae</name>
    <dbReference type="NCBI Taxonomy" id="2211392"/>
    <lineage>
        <taxon>Bacteria</taxon>
        <taxon>Pseudomonadati</taxon>
        <taxon>Pseudomonadota</taxon>
        <taxon>Gammaproteobacteria</taxon>
        <taxon>Pseudomonadales</taxon>
        <taxon>Pseudomonadaceae</taxon>
        <taxon>Stutzerimonas</taxon>
    </lineage>
</organism>
<dbReference type="SMART" id="SM00965">
    <property type="entry name" value="STN"/>
    <property type="match status" value="1"/>
</dbReference>
<evidence type="ECO:0000259" key="9">
    <source>
        <dbReference type="SMART" id="SM00965"/>
    </source>
</evidence>
<dbReference type="InterPro" id="IPR004846">
    <property type="entry name" value="T2SS/T3SS_dom"/>
</dbReference>
<dbReference type="AlphaFoldDB" id="A0A4Q9R114"/>
<name>A0A4Q9R114_9GAMM</name>
<keyword evidence="3 8" id="KW-0732">Signal</keyword>
<evidence type="ECO:0000256" key="6">
    <source>
        <dbReference type="RuleBase" id="RU004003"/>
    </source>
</evidence>
<keyword evidence="4" id="KW-0472">Membrane</keyword>
<proteinExistence type="inferred from homology"/>
<gene>
    <name evidence="10" type="ORF">DNJ96_15220</name>
</gene>
<dbReference type="InterPro" id="IPR051808">
    <property type="entry name" value="Type_IV_pilus_biogenesis"/>
</dbReference>
<dbReference type="InterPro" id="IPR011662">
    <property type="entry name" value="Secretin/TonB_short_N"/>
</dbReference>
<dbReference type="Proteomes" id="UP000292639">
    <property type="component" value="Unassembled WGS sequence"/>
</dbReference>
<evidence type="ECO:0000256" key="3">
    <source>
        <dbReference type="ARBA" id="ARBA00022729"/>
    </source>
</evidence>
<sequence>MKTNAARRVRCRRVSGLYSLLVLLALSPSTALSSTAERSLPARSEAVVELPLEAGARGAGDERISLNFQDIEVRAALQIIADFSGLNLVASDSVKGNITLRLQQVPREQALELVLRSKGLGQRREGGVLLVAPLGEFAERERQALETRRQLDGLSPRQREVLQINYARAADIASLFQSAPDEEASQGASRGAIAVDERSNSIIAYLSRERLEELRGIVAQLDIPIRQVMIEARIVEASVDYDRSLGVRWGGNIRAGDSWGVWGGGGLLATSDTALIALPENSPFVDMGAVGASSGIGLGFVGDNALLDLQLSAMEKSGNGEVVSQPRVVTADKETARVLKGAEVPYQTTNTNGATNTSFREASLSLEVTPQITPDNRIIMAVRVTKDEPDFSQAATTGVPAIRKNEVNAKVLVADEETIVIGGVFSNTRSKSVDKVPLLGDIPLLGRLFRRELVQDRKSELLVFITPRIMGASAIAVNR</sequence>
<dbReference type="GO" id="GO:0009306">
    <property type="term" value="P:protein secretion"/>
    <property type="evidence" value="ECO:0007669"/>
    <property type="project" value="InterPro"/>
</dbReference>
<dbReference type="InterPro" id="IPR038591">
    <property type="entry name" value="NolW-like_sf"/>
</dbReference>
<evidence type="ECO:0000256" key="4">
    <source>
        <dbReference type="ARBA" id="ARBA00023136"/>
    </source>
</evidence>
<accession>A0A4Q9R114</accession>
<dbReference type="Gene3D" id="3.30.1370.120">
    <property type="match status" value="1"/>
</dbReference>
<dbReference type="InterPro" id="IPR013355">
    <property type="entry name" value="Pilus_4_PilQ"/>
</dbReference>
<comment type="similarity">
    <text evidence="6">Belongs to the bacterial secretin family.</text>
</comment>
<feature type="signal peptide" evidence="8">
    <location>
        <begin position="1"/>
        <end position="33"/>
    </location>
</feature>
<comment type="caution">
    <text evidence="10">The sequence shown here is derived from an EMBL/GenBank/DDBJ whole genome shotgun (WGS) entry which is preliminary data.</text>
</comment>
<dbReference type="InterPro" id="IPR005644">
    <property type="entry name" value="NolW-like"/>
</dbReference>
<evidence type="ECO:0000313" key="11">
    <source>
        <dbReference type="Proteomes" id="UP000292639"/>
    </source>
</evidence>
<dbReference type="GO" id="GO:0009279">
    <property type="term" value="C:cell outer membrane"/>
    <property type="evidence" value="ECO:0007669"/>
    <property type="project" value="UniProtKB-SubCell"/>
</dbReference>
<keyword evidence="2 7" id="KW-0813">Transport</keyword>
<protein>
    <submittedName>
        <fullName evidence="10">Pilus modification protein PilQ</fullName>
    </submittedName>
</protein>
<keyword evidence="11" id="KW-1185">Reference proteome</keyword>
<dbReference type="PANTHER" id="PTHR30604">
    <property type="entry name" value="PROTEIN TRANSPORT PROTEIN HOFQ"/>
    <property type="match status" value="1"/>
</dbReference>
<evidence type="ECO:0000256" key="7">
    <source>
        <dbReference type="RuleBase" id="RU004004"/>
    </source>
</evidence>
<dbReference type="PRINTS" id="PR00811">
    <property type="entry name" value="BCTERIALGSPD"/>
</dbReference>
<comment type="subcellular location">
    <subcellularLocation>
        <location evidence="7">Cell outer membrane</location>
    </subcellularLocation>
    <subcellularLocation>
        <location evidence="1">Membrane</location>
    </subcellularLocation>
</comment>
<dbReference type="NCBIfam" id="TIGR02515">
    <property type="entry name" value="IV_pilus_PilQ"/>
    <property type="match status" value="1"/>
</dbReference>
<evidence type="ECO:0000256" key="8">
    <source>
        <dbReference type="SAM" id="SignalP"/>
    </source>
</evidence>
<dbReference type="Pfam" id="PF00263">
    <property type="entry name" value="Secretin"/>
    <property type="match status" value="1"/>
</dbReference>
<feature type="chain" id="PRO_5020284786" evidence="8">
    <location>
        <begin position="34"/>
        <end position="479"/>
    </location>
</feature>
<keyword evidence="5" id="KW-0998">Cell outer membrane</keyword>
<evidence type="ECO:0000313" key="10">
    <source>
        <dbReference type="EMBL" id="TBU92163.1"/>
    </source>
</evidence>
<dbReference type="EMBL" id="QJUP01000024">
    <property type="protein sequence ID" value="TBU92163.1"/>
    <property type="molecule type" value="Genomic_DNA"/>
</dbReference>
<evidence type="ECO:0000256" key="5">
    <source>
        <dbReference type="ARBA" id="ARBA00023237"/>
    </source>
</evidence>
<dbReference type="Gene3D" id="3.30.1370.130">
    <property type="match status" value="1"/>
</dbReference>